<dbReference type="InterPro" id="IPR019791">
    <property type="entry name" value="Haem_peroxidase_animal"/>
</dbReference>
<dbReference type="PRINTS" id="PR00457">
    <property type="entry name" value="ANPEROXIDASE"/>
</dbReference>
<dbReference type="PANTHER" id="PTHR11903">
    <property type="entry name" value="PROSTAGLANDIN G/H SYNTHASE"/>
    <property type="match status" value="1"/>
</dbReference>
<evidence type="ECO:0000313" key="9">
    <source>
        <dbReference type="Proteomes" id="UP000292702"/>
    </source>
</evidence>
<dbReference type="PROSITE" id="PS50292">
    <property type="entry name" value="PEROXIDASE_3"/>
    <property type="match status" value="1"/>
</dbReference>
<evidence type="ECO:0000256" key="6">
    <source>
        <dbReference type="PIRSR" id="PIRSR619791-2"/>
    </source>
</evidence>
<dbReference type="Gene3D" id="1.10.640.10">
    <property type="entry name" value="Haem peroxidase domain superfamily, animal type"/>
    <property type="match status" value="1"/>
</dbReference>
<dbReference type="OrthoDB" id="823504at2759"/>
<dbReference type="InterPro" id="IPR050783">
    <property type="entry name" value="Oxylipin_biosynth_metab"/>
</dbReference>
<accession>A0A4R0RR92</accession>
<dbReference type="GO" id="GO:0006631">
    <property type="term" value="P:fatty acid metabolic process"/>
    <property type="evidence" value="ECO:0007669"/>
    <property type="project" value="UniProtKB-ARBA"/>
</dbReference>
<gene>
    <name evidence="8" type="ORF">EIP91_011750</name>
</gene>
<evidence type="ECO:0000256" key="3">
    <source>
        <dbReference type="ARBA" id="ARBA00022964"/>
    </source>
</evidence>
<dbReference type="GO" id="GO:0016705">
    <property type="term" value="F:oxidoreductase activity, acting on paired donors, with incorporation or reduction of molecular oxygen"/>
    <property type="evidence" value="ECO:0007669"/>
    <property type="project" value="InterPro"/>
</dbReference>
<dbReference type="Gene3D" id="1.10.630.10">
    <property type="entry name" value="Cytochrome P450"/>
    <property type="match status" value="1"/>
</dbReference>
<dbReference type="GO" id="GO:0051213">
    <property type="term" value="F:dioxygenase activity"/>
    <property type="evidence" value="ECO:0007669"/>
    <property type="project" value="UniProtKB-KW"/>
</dbReference>
<dbReference type="GO" id="GO:0020037">
    <property type="term" value="F:heme binding"/>
    <property type="evidence" value="ECO:0007669"/>
    <property type="project" value="InterPro"/>
</dbReference>
<dbReference type="InterPro" id="IPR010255">
    <property type="entry name" value="Haem_peroxidase_sf"/>
</dbReference>
<evidence type="ECO:0000256" key="7">
    <source>
        <dbReference type="SAM" id="MobiDB-lite"/>
    </source>
</evidence>
<dbReference type="GO" id="GO:0005506">
    <property type="term" value="F:iron ion binding"/>
    <property type="evidence" value="ECO:0007669"/>
    <property type="project" value="InterPro"/>
</dbReference>
<evidence type="ECO:0000313" key="8">
    <source>
        <dbReference type="EMBL" id="TCD67949.1"/>
    </source>
</evidence>
<comment type="caution">
    <text evidence="8">The sequence shown here is derived from an EMBL/GenBank/DDBJ whole genome shotgun (WGS) entry which is preliminary data.</text>
</comment>
<keyword evidence="5 6" id="KW-0408">Iron</keyword>
<reference evidence="8 9" key="1">
    <citation type="submission" date="2018-11" db="EMBL/GenBank/DDBJ databases">
        <title>Genome assembly of Steccherinum ochraceum LE-BIN_3174, the white-rot fungus of the Steccherinaceae family (The Residual Polyporoid clade, Polyporales, Basidiomycota).</title>
        <authorList>
            <person name="Fedorova T.V."/>
            <person name="Glazunova O.A."/>
            <person name="Landesman E.O."/>
            <person name="Moiseenko K.V."/>
            <person name="Psurtseva N.V."/>
            <person name="Savinova O.S."/>
            <person name="Shakhova N.V."/>
            <person name="Tyazhelova T.V."/>
            <person name="Vasina D.V."/>
        </authorList>
    </citation>
    <scope>NUCLEOTIDE SEQUENCE [LARGE SCALE GENOMIC DNA]</scope>
    <source>
        <strain evidence="8 9">LE-BIN_3174</strain>
    </source>
</reference>
<dbReference type="InterPro" id="IPR037120">
    <property type="entry name" value="Haem_peroxidase_sf_animal"/>
</dbReference>
<proteinExistence type="predicted"/>
<dbReference type="AlphaFoldDB" id="A0A4R0RR92"/>
<dbReference type="SUPFAM" id="SSF48264">
    <property type="entry name" value="Cytochrome P450"/>
    <property type="match status" value="1"/>
</dbReference>
<name>A0A4R0RR92_9APHY</name>
<dbReference type="GO" id="GO:0004497">
    <property type="term" value="F:monooxygenase activity"/>
    <property type="evidence" value="ECO:0007669"/>
    <property type="project" value="InterPro"/>
</dbReference>
<dbReference type="Proteomes" id="UP000292702">
    <property type="component" value="Unassembled WGS sequence"/>
</dbReference>
<evidence type="ECO:0000256" key="1">
    <source>
        <dbReference type="ARBA" id="ARBA00022617"/>
    </source>
</evidence>
<protein>
    <recommendedName>
        <fullName evidence="10">Linoleate diol synthase</fullName>
    </recommendedName>
</protein>
<feature type="binding site" description="axial binding residue" evidence="6">
    <location>
        <position position="375"/>
    </location>
    <ligand>
        <name>heme b</name>
        <dbReference type="ChEBI" id="CHEBI:60344"/>
    </ligand>
    <ligandPart>
        <name>Fe</name>
        <dbReference type="ChEBI" id="CHEBI:18248"/>
    </ligandPart>
</feature>
<evidence type="ECO:0000256" key="2">
    <source>
        <dbReference type="ARBA" id="ARBA00022723"/>
    </source>
</evidence>
<dbReference type="PANTHER" id="PTHR11903:SF37">
    <property type="entry name" value="PSI-PRODUCING OXYGENASE A"/>
    <property type="match status" value="1"/>
</dbReference>
<keyword evidence="2 6" id="KW-0479">Metal-binding</keyword>
<keyword evidence="9" id="KW-1185">Reference proteome</keyword>
<dbReference type="GO" id="GO:0006979">
    <property type="term" value="P:response to oxidative stress"/>
    <property type="evidence" value="ECO:0007669"/>
    <property type="project" value="InterPro"/>
</dbReference>
<dbReference type="SUPFAM" id="SSF48113">
    <property type="entry name" value="Heme-dependent peroxidases"/>
    <property type="match status" value="1"/>
</dbReference>
<keyword evidence="4" id="KW-0560">Oxidoreductase</keyword>
<dbReference type="InterPro" id="IPR036396">
    <property type="entry name" value="Cyt_P450_sf"/>
</dbReference>
<sequence length="1067" mass="120045">MSFLRQMPAEFMQRTSSFTSNNEKQRDSTISTSSNESHFKTLTNFRNQIKSGIPFFPDLSTLSGIVDALRHSNAIDDRKLLLEHILTFLANLPKGDLETKLQNAVIELLYNDLPHPPVTYLGEKYAFRAADGSNNSLMDPDMGKAGAPYARTVQQGNPLPSNQMPDPGLVFDTLLKRDKFVDHPAGISSMLFAFGTLVVHTIFRTSHRDFNVNETSSYIDLSILYGDNQESQDKVRMHDGRGCLRPDIFAEDRVLLLPPACAALLVLFNRNHNYIAKRLLEINERGTYKDVKQLSDDDRRTQDNDIFQTTRLINSTWFLSTIFSDYLSSILGFVRSGNSWCLDPFGEIRQTDHTLCERGRGNACSVEFNCIYRWHASVSQEDEKWFSELFGQYFPGKRPEDVTVEEFMIAARKGHASNPDLTQWTIGQVKRQADGTFKDEDLARIIQDAISSPAGAFRARGIPSNMRLLEIMGIEQARTWGVGSLNDLRKFLGLKAHESFLEWNSDPEIARMAQKLYGDINRLELYVGLQAEEAKPVTDGTGLCPPYTISRAILSDAVALVRGDRFYTTDFTPYNLTSWGFQDCQRDPNSPGFGNILGRLFLRTLPDNFTYNSVYTWFPFMTPASMSGFLGELGDADKFNFMRPTAKKGISVPDVDDYKSVREVLSNPERFRVYTAARAGTIISGPGFFIAPEDASIGERERLALVKVLTSGTSGVASIVDYFYKKTQELIKEESWTSVGSQGMHTKNVDITRDVLKFVPMYWACEVIGIPLKKNSEDVGFGTPVQEMWDMLTNIYSYLFLDIDESKHMNMREKAKKDIQTLLDCISDSSGIGLSLSFTGVLSTMSHIFTIPNMHDEFISRFIKLGYDSNKMANTLLAFLVGTTVEMSQGLTHLVNFYLGENRMIRTYAGKAVLSSKEEAAMQSLVSEGLRLDPSFRGVYRAANGLQTFDGMKVKGGEPIFVNIAKANMDPQEFNNPQDVNLTRAPQNYLFDDGCQRCLGSDLATKIMAHVLRAVFGCRNMRRAPGQSGRLKRIPSDMMRTSTYVYLVDDDKLTPWATSMVVQYDAN</sequence>
<dbReference type="GO" id="GO:0004601">
    <property type="term" value="F:peroxidase activity"/>
    <property type="evidence" value="ECO:0007669"/>
    <property type="project" value="InterPro"/>
</dbReference>
<dbReference type="STRING" id="92696.A0A4R0RR92"/>
<keyword evidence="3" id="KW-0223">Dioxygenase</keyword>
<feature type="region of interest" description="Disordered" evidence="7">
    <location>
        <begin position="14"/>
        <end position="35"/>
    </location>
</feature>
<dbReference type="InterPro" id="IPR034812">
    <property type="entry name" value="Ppo-like_N"/>
</dbReference>
<evidence type="ECO:0000256" key="5">
    <source>
        <dbReference type="ARBA" id="ARBA00023004"/>
    </source>
</evidence>
<keyword evidence="1 6" id="KW-0349">Heme</keyword>
<evidence type="ECO:0008006" key="10">
    <source>
        <dbReference type="Google" id="ProtNLM"/>
    </source>
</evidence>
<dbReference type="Pfam" id="PF03098">
    <property type="entry name" value="An_peroxidase"/>
    <property type="match status" value="2"/>
</dbReference>
<evidence type="ECO:0000256" key="4">
    <source>
        <dbReference type="ARBA" id="ARBA00023002"/>
    </source>
</evidence>
<organism evidence="8 9">
    <name type="scientific">Steccherinum ochraceum</name>
    <dbReference type="NCBI Taxonomy" id="92696"/>
    <lineage>
        <taxon>Eukaryota</taxon>
        <taxon>Fungi</taxon>
        <taxon>Dikarya</taxon>
        <taxon>Basidiomycota</taxon>
        <taxon>Agaricomycotina</taxon>
        <taxon>Agaricomycetes</taxon>
        <taxon>Polyporales</taxon>
        <taxon>Steccherinaceae</taxon>
        <taxon>Steccherinum</taxon>
    </lineage>
</organism>
<dbReference type="EMBL" id="RWJN01000080">
    <property type="protein sequence ID" value="TCD67949.1"/>
    <property type="molecule type" value="Genomic_DNA"/>
</dbReference>
<dbReference type="CDD" id="cd09817">
    <property type="entry name" value="linoleate_diol_synthase_like"/>
    <property type="match status" value="1"/>
</dbReference>